<feature type="region of interest" description="Disordered" evidence="1">
    <location>
        <begin position="1"/>
        <end position="22"/>
    </location>
</feature>
<evidence type="ECO:0000256" key="1">
    <source>
        <dbReference type="SAM" id="MobiDB-lite"/>
    </source>
</evidence>
<comment type="caution">
    <text evidence="2">The sequence shown here is derived from an EMBL/GenBank/DDBJ whole genome shotgun (WGS) entry which is preliminary data.</text>
</comment>
<evidence type="ECO:0000313" key="3">
    <source>
        <dbReference type="Proteomes" id="UP001437256"/>
    </source>
</evidence>
<keyword evidence="3" id="KW-1185">Reference proteome</keyword>
<organism evidence="2 3">
    <name type="scientific">Marasmius tenuissimus</name>
    <dbReference type="NCBI Taxonomy" id="585030"/>
    <lineage>
        <taxon>Eukaryota</taxon>
        <taxon>Fungi</taxon>
        <taxon>Dikarya</taxon>
        <taxon>Basidiomycota</taxon>
        <taxon>Agaricomycotina</taxon>
        <taxon>Agaricomycetes</taxon>
        <taxon>Agaricomycetidae</taxon>
        <taxon>Agaricales</taxon>
        <taxon>Marasmiineae</taxon>
        <taxon>Marasmiaceae</taxon>
        <taxon>Marasmius</taxon>
    </lineage>
</organism>
<gene>
    <name evidence="2" type="ORF">AAF712_012064</name>
</gene>
<dbReference type="Proteomes" id="UP001437256">
    <property type="component" value="Unassembled WGS sequence"/>
</dbReference>
<accession>A0ABR2ZIV9</accession>
<protein>
    <submittedName>
        <fullName evidence="2">Uncharacterized protein</fullName>
    </submittedName>
</protein>
<sequence length="107" mass="11491">MTLYNLTPAASSTSSITASMSTSPTPEYILAMYAYTRLDFASPPSGAALPLPGTRRVRSGSFSEQQGYVYSIQIDPGRPIGEAKVAKGDLKPRAGALPRRTRRKAQL</sequence>
<dbReference type="EMBL" id="JBBXMP010000147">
    <property type="protein sequence ID" value="KAL0061144.1"/>
    <property type="molecule type" value="Genomic_DNA"/>
</dbReference>
<name>A0ABR2ZIV9_9AGAR</name>
<feature type="compositionally biased region" description="Low complexity" evidence="1">
    <location>
        <begin position="7"/>
        <end position="22"/>
    </location>
</feature>
<reference evidence="2 3" key="1">
    <citation type="submission" date="2024-05" db="EMBL/GenBank/DDBJ databases">
        <title>A draft genome resource for the thread blight pathogen Marasmius tenuissimus strain MS-2.</title>
        <authorList>
            <person name="Yulfo-Soto G.E."/>
            <person name="Baruah I.K."/>
            <person name="Amoako-Attah I."/>
            <person name="Bukari Y."/>
            <person name="Meinhardt L.W."/>
            <person name="Bailey B.A."/>
            <person name="Cohen S.P."/>
        </authorList>
    </citation>
    <scope>NUCLEOTIDE SEQUENCE [LARGE SCALE GENOMIC DNA]</scope>
    <source>
        <strain evidence="2 3">MS-2</strain>
    </source>
</reference>
<proteinExistence type="predicted"/>
<feature type="region of interest" description="Disordered" evidence="1">
    <location>
        <begin position="83"/>
        <end position="107"/>
    </location>
</feature>
<evidence type="ECO:0000313" key="2">
    <source>
        <dbReference type="EMBL" id="KAL0061144.1"/>
    </source>
</evidence>